<name>A0A514BPM8_9GAMM</name>
<sequence>MAAQRARIACSALSIAILAAFALSGCDRPEPYEPATPSSTEPIRDESIPAEQDMPPPEATPPETETENIYPEQIPPYDDQAILPEPHIPEQPIRDPEPDPTTDDAPPDR</sequence>
<dbReference type="PROSITE" id="PS51257">
    <property type="entry name" value="PROKAR_LIPOPROTEIN"/>
    <property type="match status" value="1"/>
</dbReference>
<evidence type="ECO:0000256" key="1">
    <source>
        <dbReference type="SAM" id="MobiDB-lite"/>
    </source>
</evidence>
<dbReference type="Proteomes" id="UP000317199">
    <property type="component" value="Chromosome"/>
</dbReference>
<feature type="region of interest" description="Disordered" evidence="1">
    <location>
        <begin position="25"/>
        <end position="109"/>
    </location>
</feature>
<reference evidence="3 4" key="1">
    <citation type="submission" date="2019-06" db="EMBL/GenBank/DDBJ databases">
        <title>Lysobacter alkalisoli sp. nov. isolated from saline-alkali soil.</title>
        <authorList>
            <person name="Sun J.-Q."/>
            <person name="Xu L."/>
        </authorList>
    </citation>
    <scope>NUCLEOTIDE SEQUENCE [LARGE SCALE GENOMIC DNA]</scope>
    <source>
        <strain evidence="3 4">SJ-36</strain>
    </source>
</reference>
<dbReference type="EMBL" id="CP041242">
    <property type="protein sequence ID" value="QDH69334.1"/>
    <property type="molecule type" value="Genomic_DNA"/>
</dbReference>
<accession>A0A514BPM8</accession>
<feature type="chain" id="PRO_5021974938" evidence="2">
    <location>
        <begin position="23"/>
        <end position="109"/>
    </location>
</feature>
<feature type="signal peptide" evidence="2">
    <location>
        <begin position="1"/>
        <end position="22"/>
    </location>
</feature>
<organism evidence="3 4">
    <name type="scientific">Marilutibacter alkalisoli</name>
    <dbReference type="NCBI Taxonomy" id="2591633"/>
    <lineage>
        <taxon>Bacteria</taxon>
        <taxon>Pseudomonadati</taxon>
        <taxon>Pseudomonadota</taxon>
        <taxon>Gammaproteobacteria</taxon>
        <taxon>Lysobacterales</taxon>
        <taxon>Lysobacteraceae</taxon>
        <taxon>Marilutibacter</taxon>
    </lineage>
</organism>
<protein>
    <submittedName>
        <fullName evidence="3">Uncharacterized protein</fullName>
    </submittedName>
</protein>
<dbReference type="RefSeq" id="WP_141622676.1">
    <property type="nucleotide sequence ID" value="NZ_CP041242.1"/>
</dbReference>
<proteinExistence type="predicted"/>
<evidence type="ECO:0000256" key="2">
    <source>
        <dbReference type="SAM" id="SignalP"/>
    </source>
</evidence>
<gene>
    <name evidence="3" type="ORF">FKV23_03885</name>
</gene>
<keyword evidence="2" id="KW-0732">Signal</keyword>
<dbReference type="AlphaFoldDB" id="A0A514BPM8"/>
<evidence type="ECO:0000313" key="4">
    <source>
        <dbReference type="Proteomes" id="UP000317199"/>
    </source>
</evidence>
<keyword evidence="4" id="KW-1185">Reference proteome</keyword>
<dbReference type="KEGG" id="lyj:FKV23_03885"/>
<evidence type="ECO:0000313" key="3">
    <source>
        <dbReference type="EMBL" id="QDH69334.1"/>
    </source>
</evidence>